<feature type="compositionally biased region" description="Low complexity" evidence="6">
    <location>
        <begin position="1506"/>
        <end position="1522"/>
    </location>
</feature>
<feature type="domain" description="DNA2/NAM7 helicase helicase" evidence="7">
    <location>
        <begin position="347"/>
        <end position="466"/>
    </location>
</feature>
<evidence type="ECO:0000259" key="9">
    <source>
        <dbReference type="Pfam" id="PF18741"/>
    </source>
</evidence>
<name>A0A1L7CK94_CORFL</name>
<evidence type="ECO:0000313" key="12">
    <source>
        <dbReference type="Proteomes" id="UP000185479"/>
    </source>
</evidence>
<sequence length="1830" mass="201199">MSALSPTSHDAVNLMKFLAQVQQVKSKKTRDVKQYSKDGEVIWLGALATHPDLLIDIAAAPGEPFLIVGKPRDVLPREIPSLLREFVEGETNNPSQAPTFPLLGADSEPGLLRLRDEWLKAWNSWADKARRDRPVHALYKKLFSIRNAMSTKGDALELVLAAGVLSWQPTDHEPVQRHVLSAPIEIHLDLKTGEISVCLAESVVALSAEFDMLDSSALGSASVVTKVRQSLQNQDVPSFEPDFVREICAQVAFQLHPDGRISEDTRLPVPGLAPIITLSPAIIQRTRKPSDLAAVFEGIAETIVESNRVPQGLMPLVDPDAVPSSRPSDTPGALIESEGEFFGPLPLNEAQKQIIDRVDSNAQTLVQGPPGTGKTHTAAALITHLLAQGKRVLVTAETDRALLEVRGKLPEPIQDLAVSVIGHSAAEQSQLSRSIQVISKQADAFHPKHNKAAVKKREKKAASLLAERKGLYADLARAYEAAGTSCDIEGFSGTHGELIQYVDSHRGEYEWILKDSLLRACDAEQVNSPRFLAFLRALTQLDSDVDAAVIEKLAQEELPLSLHELTELKQLQETTAAQVEALRSQCPSTLRKALNNTGSLPTAQIEERLERTRHDISTLVDSQGGWHADAALEILGGIREIWEDRAAQLDRAVVKASDLVAKSRRSISFEGEAGLLLRQAKDLLAHLDGGGKTVALRPDGAAKLGMLSPGAYKRNRILLDSVRVDGVAPVERADLESFIAHGELARAVESMADIIPGIRVEHSLSDSAKIEEYRRAAASLSALIDKLQAAEKTNAFLSEHRLPPLNWLDADAVPALLAAIKLKDKRGELARIKEEHTAALEMISTTLSTVGESAAAVIEPAYAAVRDFDLDAYSEVIQALEELHAREKELVELRAEAAAFGATGRELLRTFPAMPRAQRLTTQLEYSGRLPQLAKAQAWAQLEEQRQGLISTDIDRIQQQLSFIEDRLRKQSAELAQHRAWNHAVSGDRLSPQSRAVLKSYVQQVRKLGKGTGKYAAMQRAEIRKTLDNCRASIPVWIMPLFRVTEQLAIQENMFDVVIVDEASQSSMSAVFLQYLAPKIVVIGDDKQVSPSDVGVRQDELLSLANQLIPELPFKNSWTSTGRSLFDDANMRYGGQLTLTEHRRCVPEIIGFSNAIAYENNGVPLVPVRQVTADRLSPFRLVHTPQGEMTGTATKRINDAEAHAILDHLKQCLEDPRYEGMTFGIISLLGSAQAARIEQLLLSEIDTAVIEERQIMAGIAPDFQGAERDVIFLSMVASYRGDVRFNAQTRERDVQRYNVAVSRAKEQVWVFHSVQAAELGNHEDMRFRLLDYARNTLAAADAAAQKATETIALPSEGSLTEPFDTTFEQDIYRELSQRHFRILPHYNAMGHVIDLVVEGDKARLAIECDGDSWSTREAFNAQMQAQRELERCGWHFYRIWEEDYRADPTASLERLLSAISAQNIVPQPATTVQTATTAQTPTTTRATTEPSPFSTSAPVTPSAPTAQQSAHAGHAEQAGQAEPSEEWTGKVSSEFSYEDDFYADDEFSNNPFAALIEAEAGTDSPEYSASTEHINDADDDDDNDDDTEDYPTDPLGGSLSNPFSAQPEQPAQPAPALRKAGLPNPLLVRQSNGEETQQRFPLQPSSARSELSVVLEAAEGDIPAPEKFTPFDGWTVGVSQAARSQVEAGLIDVLQAEGPIRGERLYRRYLSGYNGRMSSEVKKTLKQALRLGIQKNTILVSNPLRRRSMDDRTFYLPGQLPVLPRELGGRNLQELPAEEVITTMNLFPDAPTAAELFQLCRKYWGLGRLSDKGAVFLSDHLSLSTWSGQA</sequence>
<dbReference type="KEGG" id="cfc:CFLV_03210"/>
<accession>A0A1L7CK94</accession>
<dbReference type="Gene3D" id="3.40.960.10">
    <property type="entry name" value="VSR Endonuclease"/>
    <property type="match status" value="1"/>
</dbReference>
<evidence type="ECO:0000256" key="6">
    <source>
        <dbReference type="SAM" id="MobiDB-lite"/>
    </source>
</evidence>
<dbReference type="CDD" id="cd18808">
    <property type="entry name" value="SF1_C_Upf1"/>
    <property type="match status" value="1"/>
</dbReference>
<dbReference type="RefSeq" id="WP_075729291.1">
    <property type="nucleotide sequence ID" value="NZ_BJNB01000029.1"/>
</dbReference>
<feature type="compositionally biased region" description="Low complexity" evidence="6">
    <location>
        <begin position="1605"/>
        <end position="1616"/>
    </location>
</feature>
<comment type="similarity">
    <text evidence="1">Belongs to the DNA2/NAM7 helicase family.</text>
</comment>
<dbReference type="InterPro" id="IPR011335">
    <property type="entry name" value="Restrct_endonuc-II-like"/>
</dbReference>
<evidence type="ECO:0000256" key="1">
    <source>
        <dbReference type="ARBA" id="ARBA00007913"/>
    </source>
</evidence>
<dbReference type="Gene3D" id="3.40.50.300">
    <property type="entry name" value="P-loop containing nucleotide triphosphate hydrolases"/>
    <property type="match status" value="3"/>
</dbReference>
<dbReference type="EMBL" id="BJNB01000029">
    <property type="protein sequence ID" value="GEB98290.1"/>
    <property type="molecule type" value="Genomic_DNA"/>
</dbReference>
<keyword evidence="12" id="KW-1185">Reference proteome</keyword>
<evidence type="ECO:0000256" key="5">
    <source>
        <dbReference type="ARBA" id="ARBA00022840"/>
    </source>
</evidence>
<reference evidence="10 12" key="1">
    <citation type="submission" date="2014-08" db="EMBL/GenBank/DDBJ databases">
        <title>Complete genome sequence of Corynebacterium flavescens OJ8(T)(=DSM 20296(T)), isolated from cheese.</title>
        <authorList>
            <person name="Ruckert C."/>
            <person name="Albersmeier A."/>
            <person name="Winkler A."/>
            <person name="Kalinowski J."/>
        </authorList>
    </citation>
    <scope>NUCLEOTIDE SEQUENCE [LARGE SCALE GENOMIC DNA]</scope>
    <source>
        <strain evidence="10 12">OJ8</strain>
    </source>
</reference>
<dbReference type="Proteomes" id="UP000315353">
    <property type="component" value="Unassembled WGS sequence"/>
</dbReference>
<evidence type="ECO:0000313" key="13">
    <source>
        <dbReference type="Proteomes" id="UP000315353"/>
    </source>
</evidence>
<dbReference type="GeneID" id="82879728"/>
<organism evidence="10 12">
    <name type="scientific">Corynebacterium flavescens</name>
    <dbReference type="NCBI Taxonomy" id="28028"/>
    <lineage>
        <taxon>Bacteria</taxon>
        <taxon>Bacillati</taxon>
        <taxon>Actinomycetota</taxon>
        <taxon>Actinomycetes</taxon>
        <taxon>Mycobacteriales</taxon>
        <taxon>Corynebacteriaceae</taxon>
        <taxon>Corynebacterium</taxon>
    </lineage>
</organism>
<feature type="compositionally biased region" description="Acidic residues" evidence="6">
    <location>
        <begin position="1577"/>
        <end position="1591"/>
    </location>
</feature>
<dbReference type="SUPFAM" id="SSF52540">
    <property type="entry name" value="P-loop containing nucleoside triphosphate hydrolases"/>
    <property type="match status" value="1"/>
</dbReference>
<dbReference type="InterPro" id="IPR041679">
    <property type="entry name" value="DNA2/NAM7-like_C"/>
</dbReference>
<dbReference type="InterPro" id="IPR050534">
    <property type="entry name" value="Coronavir_polyprotein_1ab"/>
</dbReference>
<keyword evidence="2" id="KW-0547">Nucleotide-binding</keyword>
<dbReference type="OrthoDB" id="9757917at2"/>
<reference evidence="11 13" key="2">
    <citation type="submission" date="2019-06" db="EMBL/GenBank/DDBJ databases">
        <title>Whole genome shotgun sequence of Corynebacterium flavescens NBRC 14136.</title>
        <authorList>
            <person name="Hosoyama A."/>
            <person name="Uohara A."/>
            <person name="Ohji S."/>
            <person name="Ichikawa N."/>
        </authorList>
    </citation>
    <scope>NUCLEOTIDE SEQUENCE [LARGE SCALE GENOMIC DNA]</scope>
    <source>
        <strain evidence="11 13">NBRC 14136</strain>
    </source>
</reference>
<proteinExistence type="inferred from homology"/>
<evidence type="ECO:0000259" key="8">
    <source>
        <dbReference type="Pfam" id="PF13087"/>
    </source>
</evidence>
<dbReference type="Proteomes" id="UP000185479">
    <property type="component" value="Chromosome"/>
</dbReference>
<keyword evidence="3" id="KW-0378">Hydrolase</keyword>
<feature type="domain" description="Restriction endonuclease type II-like" evidence="9">
    <location>
        <begin position="1367"/>
        <end position="1459"/>
    </location>
</feature>
<dbReference type="PANTHER" id="PTHR43788">
    <property type="entry name" value="DNA2/NAM7 HELICASE FAMILY MEMBER"/>
    <property type="match status" value="1"/>
</dbReference>
<evidence type="ECO:0000256" key="3">
    <source>
        <dbReference type="ARBA" id="ARBA00022801"/>
    </source>
</evidence>
<dbReference type="InterPro" id="IPR041677">
    <property type="entry name" value="DNA2/NAM7_AAA_11"/>
</dbReference>
<evidence type="ECO:0000259" key="7">
    <source>
        <dbReference type="Pfam" id="PF13086"/>
    </source>
</evidence>
<dbReference type="STRING" id="28028.CFLV_03210"/>
<dbReference type="EMBL" id="CP009246">
    <property type="protein sequence ID" value="APT86294.1"/>
    <property type="molecule type" value="Genomic_DNA"/>
</dbReference>
<feature type="domain" description="DNA2/NAM7 helicase-like C-terminal" evidence="8">
    <location>
        <begin position="1123"/>
        <end position="1311"/>
    </location>
</feature>
<dbReference type="PANTHER" id="PTHR43788:SF8">
    <property type="entry name" value="DNA-BINDING PROTEIN SMUBP-2"/>
    <property type="match status" value="1"/>
</dbReference>
<evidence type="ECO:0000313" key="11">
    <source>
        <dbReference type="EMBL" id="GEB98290.1"/>
    </source>
</evidence>
<dbReference type="InterPro" id="IPR027417">
    <property type="entry name" value="P-loop_NTPase"/>
</dbReference>
<protein>
    <submittedName>
        <fullName evidence="10">Uncharacterized protein</fullName>
    </submittedName>
</protein>
<gene>
    <name evidence="11" type="ORF">CFL01nite_17850</name>
    <name evidence="10" type="ORF">CFLV_03210</name>
</gene>
<feature type="compositionally biased region" description="Low complexity" evidence="6">
    <location>
        <begin position="1470"/>
        <end position="1488"/>
    </location>
</feature>
<keyword evidence="4" id="KW-0347">Helicase</keyword>
<feature type="region of interest" description="Disordered" evidence="6">
    <location>
        <begin position="1562"/>
        <end position="1619"/>
    </location>
</feature>
<dbReference type="GO" id="GO:0005524">
    <property type="term" value="F:ATP binding"/>
    <property type="evidence" value="ECO:0007669"/>
    <property type="project" value="UniProtKB-KW"/>
</dbReference>
<keyword evidence="5" id="KW-0067">ATP-binding</keyword>
<dbReference type="Pfam" id="PF13087">
    <property type="entry name" value="AAA_12"/>
    <property type="match status" value="1"/>
</dbReference>
<dbReference type="Pfam" id="PF18741">
    <property type="entry name" value="MTES_1575"/>
    <property type="match status" value="1"/>
</dbReference>
<feature type="compositionally biased region" description="Polar residues" evidence="6">
    <location>
        <begin position="1489"/>
        <end position="1505"/>
    </location>
</feature>
<dbReference type="SUPFAM" id="SSF52980">
    <property type="entry name" value="Restriction endonuclease-like"/>
    <property type="match status" value="1"/>
</dbReference>
<evidence type="ECO:0000256" key="4">
    <source>
        <dbReference type="ARBA" id="ARBA00022806"/>
    </source>
</evidence>
<dbReference type="InterPro" id="IPR049468">
    <property type="entry name" value="Restrct_endonuc-II-like_dom"/>
</dbReference>
<feature type="region of interest" description="Disordered" evidence="6">
    <location>
        <begin position="1470"/>
        <end position="1531"/>
    </location>
</feature>
<dbReference type="GO" id="GO:0016787">
    <property type="term" value="F:hydrolase activity"/>
    <property type="evidence" value="ECO:0007669"/>
    <property type="project" value="UniProtKB-KW"/>
</dbReference>
<dbReference type="Pfam" id="PF13086">
    <property type="entry name" value="AAA_11"/>
    <property type="match status" value="1"/>
</dbReference>
<dbReference type="GO" id="GO:0043139">
    <property type="term" value="F:5'-3' DNA helicase activity"/>
    <property type="evidence" value="ECO:0007669"/>
    <property type="project" value="TreeGrafter"/>
</dbReference>
<evidence type="ECO:0000313" key="10">
    <source>
        <dbReference type="EMBL" id="APT86294.1"/>
    </source>
</evidence>
<evidence type="ECO:0000256" key="2">
    <source>
        <dbReference type="ARBA" id="ARBA00022741"/>
    </source>
</evidence>
<dbReference type="InterPro" id="IPR047187">
    <property type="entry name" value="SF1_C_Upf1"/>
</dbReference>